<evidence type="ECO:0000313" key="21">
    <source>
        <dbReference type="Proteomes" id="UP001597480"/>
    </source>
</evidence>
<keyword evidence="21" id="KW-1185">Reference proteome</keyword>
<reference evidence="21" key="1">
    <citation type="journal article" date="2019" name="Int. J. Syst. Evol. Microbiol.">
        <title>The Global Catalogue of Microorganisms (GCM) 10K type strain sequencing project: providing services to taxonomists for standard genome sequencing and annotation.</title>
        <authorList>
            <consortium name="The Broad Institute Genomics Platform"/>
            <consortium name="The Broad Institute Genome Sequencing Center for Infectious Disease"/>
            <person name="Wu L."/>
            <person name="Ma J."/>
        </authorList>
    </citation>
    <scope>NUCLEOTIDE SEQUENCE [LARGE SCALE GENOMIC DNA]</scope>
    <source>
        <strain evidence="21">KCTC 42107</strain>
    </source>
</reference>
<proteinExistence type="predicted"/>
<dbReference type="SMART" id="SM00387">
    <property type="entry name" value="HATPase_c"/>
    <property type="match status" value="1"/>
</dbReference>
<feature type="domain" description="PAC" evidence="18">
    <location>
        <begin position="460"/>
        <end position="512"/>
    </location>
</feature>
<evidence type="ECO:0000256" key="7">
    <source>
        <dbReference type="ARBA" id="ARBA00022679"/>
    </source>
</evidence>
<dbReference type="SMART" id="SM00448">
    <property type="entry name" value="REC"/>
    <property type="match status" value="1"/>
</dbReference>
<dbReference type="PROSITE" id="PS50894">
    <property type="entry name" value="HPT"/>
    <property type="match status" value="1"/>
</dbReference>
<dbReference type="SMART" id="SM00086">
    <property type="entry name" value="PAC"/>
    <property type="match status" value="2"/>
</dbReference>
<keyword evidence="12" id="KW-0472">Membrane</keyword>
<evidence type="ECO:0000256" key="3">
    <source>
        <dbReference type="ARBA" id="ARBA00012438"/>
    </source>
</evidence>
<dbReference type="Gene3D" id="1.10.287.130">
    <property type="match status" value="1"/>
</dbReference>
<evidence type="ECO:0000256" key="10">
    <source>
        <dbReference type="ARBA" id="ARBA00022840"/>
    </source>
</evidence>
<evidence type="ECO:0000259" key="18">
    <source>
        <dbReference type="PROSITE" id="PS50113"/>
    </source>
</evidence>
<dbReference type="InterPro" id="IPR036890">
    <property type="entry name" value="HATPase_C_sf"/>
</dbReference>
<evidence type="ECO:0000259" key="15">
    <source>
        <dbReference type="PROSITE" id="PS50109"/>
    </source>
</evidence>
<dbReference type="CDD" id="cd00082">
    <property type="entry name" value="HisKA"/>
    <property type="match status" value="1"/>
</dbReference>
<dbReference type="InterPro" id="IPR035965">
    <property type="entry name" value="PAS-like_dom_sf"/>
</dbReference>
<comment type="caution">
    <text evidence="20">The sequence shown here is derived from an EMBL/GenBank/DDBJ whole genome shotgun (WGS) entry which is preliminary data.</text>
</comment>
<sequence length="1016" mass="116329">MKLINMNNHKLLQRQINKYIPTDLIDNPSFQSFIKAVNDSYISFERDKDLMDHSFKESEKEYHEVNQNLKKEYELKQESISNLYKSLTELKSDKNFEDEIKQNDLLFISRYISDEILKRKETEKKLFETAEFLRVLLDNIQSGILFIDNTDTILYVNQHLCDIRNIHASPVDMMGKKPDYYLNDVTALFKDPDAYKNRIVEIIKNKDIVTGEILETIDGRFLERDYIPIIVEETFIGHLWKSTDVTQKIISKNLLQQSEERNRIIMNSSLNAIITIDINGKITFWNNQAEVIFGWKRDEVLGKTLNDTIIPNRHKQEHFDGLKHYVETGEGPVLNKQIELPAVNKNNIEFPIEISIIPLEQDGEVFFCSFIQDISERKKGEAKLRLQEEKYRNIIANINLGLIEVNTEEVIQFANQSFAEMSGFEVDELIGLSALDTFVFGENIEVMKDKNRLRKNGISDVYQIPVRNKRGELRWWAVGGAPNYDDKGNLVGSIGIHLDITEQKQMELELESEKIKAQEASKAKEAFLANMSHEIRTPLNAIIGFLRELERQGLSETQKKYVDNSAIASKHLLSIINNILDISKIEAGEMSLEDEDFIFSDAINNVITVMQPIATEKGLKLYSDIAENTGNVFKGDILRLEQILFNLIGNSLKFTTEGFISLNCKVLKDNNNFQEVCISVTDTGIGMEQSFANTIFNKFSQEDKSTTRKFGGTGLGMAITRELVQLMKGHITIESQKNVGTTINIILQLEKGVLKNVKKPQSEINHDIAGTNILLVEDNQMNRMVVNYTLNYFNCKVTEATNGLEALDILKKDKFDVILMDVQMPEMGGIEATKIIREVLKIDTPIIALTANAFKSEIDKCKEAGMNDYVTKPFEESVLIETLARYTINKDVLPENIIERIDIAKLYDLKILNNMSKGNNEFVQKMISIFISQTEDVIDRVDKALVDEDFPLVSQLIHKIKPSIESMGILSIMEDVKRLEKIAKESSDRNQITILFIHIKNILLIVIEKLKEEIKV</sequence>
<dbReference type="CDD" id="cd00130">
    <property type="entry name" value="PAS"/>
    <property type="match status" value="2"/>
</dbReference>
<comment type="catalytic activity">
    <reaction evidence="1">
        <text>ATP + protein L-histidine = ADP + protein N-phospho-L-histidine.</text>
        <dbReference type="EC" id="2.7.13.3"/>
    </reaction>
</comment>
<dbReference type="CDD" id="cd17546">
    <property type="entry name" value="REC_hyHK_CKI1_RcsC-like"/>
    <property type="match status" value="1"/>
</dbReference>
<dbReference type="PROSITE" id="PS50110">
    <property type="entry name" value="RESPONSE_REGULATORY"/>
    <property type="match status" value="1"/>
</dbReference>
<dbReference type="InterPro" id="IPR011006">
    <property type="entry name" value="CheY-like_superfamily"/>
</dbReference>
<dbReference type="SUPFAM" id="SSF47226">
    <property type="entry name" value="Histidine-containing phosphotransfer domain, HPT domain"/>
    <property type="match status" value="1"/>
</dbReference>
<evidence type="ECO:0000256" key="5">
    <source>
        <dbReference type="ARBA" id="ARBA00022519"/>
    </source>
</evidence>
<dbReference type="Gene3D" id="3.30.565.10">
    <property type="entry name" value="Histidine kinase-like ATPase, C-terminal domain"/>
    <property type="match status" value="1"/>
</dbReference>
<dbReference type="NCBIfam" id="TIGR00229">
    <property type="entry name" value="sensory_box"/>
    <property type="match status" value="2"/>
</dbReference>
<keyword evidence="10" id="KW-0547">Nucleotide-binding</keyword>
<dbReference type="Pfam" id="PF02518">
    <property type="entry name" value="HATPase_c"/>
    <property type="match status" value="1"/>
</dbReference>
<keyword evidence="10" id="KW-0067">ATP-binding</keyword>
<dbReference type="PROSITE" id="PS50112">
    <property type="entry name" value="PAS"/>
    <property type="match status" value="2"/>
</dbReference>
<comment type="subcellular location">
    <subcellularLocation>
        <location evidence="2">Cell inner membrane</location>
        <topology evidence="2">Multi-pass membrane protein</topology>
    </subcellularLocation>
</comment>
<dbReference type="CDD" id="cd16922">
    <property type="entry name" value="HATPase_EvgS-ArcB-TorS-like"/>
    <property type="match status" value="1"/>
</dbReference>
<evidence type="ECO:0000259" key="17">
    <source>
        <dbReference type="PROSITE" id="PS50112"/>
    </source>
</evidence>
<dbReference type="EMBL" id="JBHUMD010000026">
    <property type="protein sequence ID" value="MFD2602744.1"/>
    <property type="molecule type" value="Genomic_DNA"/>
</dbReference>
<dbReference type="InterPro" id="IPR003661">
    <property type="entry name" value="HisK_dim/P_dom"/>
</dbReference>
<evidence type="ECO:0000256" key="12">
    <source>
        <dbReference type="ARBA" id="ARBA00023136"/>
    </source>
</evidence>
<dbReference type="PANTHER" id="PTHR43047">
    <property type="entry name" value="TWO-COMPONENT HISTIDINE PROTEIN KINASE"/>
    <property type="match status" value="1"/>
</dbReference>
<evidence type="ECO:0000256" key="4">
    <source>
        <dbReference type="ARBA" id="ARBA00022475"/>
    </source>
</evidence>
<feature type="domain" description="PAC" evidence="18">
    <location>
        <begin position="336"/>
        <end position="386"/>
    </location>
</feature>
<evidence type="ECO:0000256" key="13">
    <source>
        <dbReference type="PROSITE-ProRule" id="PRU00110"/>
    </source>
</evidence>
<dbReference type="Pfam" id="PF13426">
    <property type="entry name" value="PAS_9"/>
    <property type="match status" value="2"/>
</dbReference>
<keyword evidence="4" id="KW-1003">Cell membrane</keyword>
<feature type="modified residue" description="Phosphohistidine" evidence="13">
    <location>
        <position position="958"/>
    </location>
</feature>
<feature type="domain" description="Response regulatory" evidence="16">
    <location>
        <begin position="772"/>
        <end position="887"/>
    </location>
</feature>
<keyword evidence="7" id="KW-0808">Transferase</keyword>
<dbReference type="InterPro" id="IPR003594">
    <property type="entry name" value="HATPase_dom"/>
</dbReference>
<gene>
    <name evidence="20" type="ORF">ACFSR3_11805</name>
</gene>
<keyword evidence="11" id="KW-1133">Transmembrane helix</keyword>
<evidence type="ECO:0000256" key="8">
    <source>
        <dbReference type="ARBA" id="ARBA00022692"/>
    </source>
</evidence>
<evidence type="ECO:0000256" key="9">
    <source>
        <dbReference type="ARBA" id="ARBA00022777"/>
    </source>
</evidence>
<dbReference type="Gene3D" id="1.20.120.160">
    <property type="entry name" value="HPT domain"/>
    <property type="match status" value="1"/>
</dbReference>
<dbReference type="PROSITE" id="PS50109">
    <property type="entry name" value="HIS_KIN"/>
    <property type="match status" value="1"/>
</dbReference>
<protein>
    <recommendedName>
        <fullName evidence="3">histidine kinase</fullName>
        <ecNumber evidence="3">2.7.13.3</ecNumber>
    </recommendedName>
</protein>
<dbReference type="SUPFAM" id="SSF47384">
    <property type="entry name" value="Homodimeric domain of signal transducing histidine kinase"/>
    <property type="match status" value="1"/>
</dbReference>
<evidence type="ECO:0000256" key="2">
    <source>
        <dbReference type="ARBA" id="ARBA00004429"/>
    </source>
</evidence>
<dbReference type="Gene3D" id="3.40.50.2300">
    <property type="match status" value="1"/>
</dbReference>
<dbReference type="Pfam" id="PF13188">
    <property type="entry name" value="PAS_8"/>
    <property type="match status" value="1"/>
</dbReference>
<dbReference type="SMART" id="SM00091">
    <property type="entry name" value="PAS"/>
    <property type="match status" value="3"/>
</dbReference>
<evidence type="ECO:0000256" key="14">
    <source>
        <dbReference type="PROSITE-ProRule" id="PRU00169"/>
    </source>
</evidence>
<keyword evidence="9" id="KW-0418">Kinase</keyword>
<dbReference type="SUPFAM" id="SSF52172">
    <property type="entry name" value="CheY-like"/>
    <property type="match status" value="1"/>
</dbReference>
<evidence type="ECO:0000313" key="20">
    <source>
        <dbReference type="EMBL" id="MFD2602744.1"/>
    </source>
</evidence>
<keyword evidence="6 14" id="KW-0597">Phosphoprotein</keyword>
<name>A0ABW5NXB2_9FLAO</name>
<dbReference type="EC" id="2.7.13.3" evidence="3"/>
<feature type="domain" description="HPt" evidence="19">
    <location>
        <begin position="919"/>
        <end position="1016"/>
    </location>
</feature>
<accession>A0ABW5NXB2</accession>
<dbReference type="SMART" id="SM00388">
    <property type="entry name" value="HisKA"/>
    <property type="match status" value="1"/>
</dbReference>
<dbReference type="SUPFAM" id="SSF55785">
    <property type="entry name" value="PYP-like sensor domain (PAS domain)"/>
    <property type="match status" value="3"/>
</dbReference>
<feature type="modified residue" description="4-aspartylphosphate" evidence="14">
    <location>
        <position position="821"/>
    </location>
</feature>
<dbReference type="InterPro" id="IPR000014">
    <property type="entry name" value="PAS"/>
</dbReference>
<feature type="domain" description="PAS" evidence="17">
    <location>
        <begin position="258"/>
        <end position="312"/>
    </location>
</feature>
<dbReference type="InterPro" id="IPR005467">
    <property type="entry name" value="His_kinase_dom"/>
</dbReference>
<dbReference type="Pfam" id="PF00072">
    <property type="entry name" value="Response_reg"/>
    <property type="match status" value="1"/>
</dbReference>
<dbReference type="Gene3D" id="3.30.450.20">
    <property type="entry name" value="PAS domain"/>
    <property type="match status" value="3"/>
</dbReference>
<feature type="domain" description="Histidine kinase" evidence="15">
    <location>
        <begin position="530"/>
        <end position="751"/>
    </location>
</feature>
<dbReference type="InterPro" id="IPR001610">
    <property type="entry name" value="PAC"/>
</dbReference>
<evidence type="ECO:0000259" key="19">
    <source>
        <dbReference type="PROSITE" id="PS50894"/>
    </source>
</evidence>
<keyword evidence="5" id="KW-0997">Cell inner membrane</keyword>
<keyword evidence="8" id="KW-0812">Transmembrane</keyword>
<evidence type="ECO:0000256" key="1">
    <source>
        <dbReference type="ARBA" id="ARBA00000085"/>
    </source>
</evidence>
<dbReference type="PANTHER" id="PTHR43047:SF64">
    <property type="entry name" value="HISTIDINE KINASE CONTAINING CHEY-HOMOLOGOUS RECEIVER DOMAIN AND PAS DOMAIN-RELATED"/>
    <property type="match status" value="1"/>
</dbReference>
<evidence type="ECO:0000256" key="11">
    <source>
        <dbReference type="ARBA" id="ARBA00022989"/>
    </source>
</evidence>
<dbReference type="InterPro" id="IPR036097">
    <property type="entry name" value="HisK_dim/P_sf"/>
</dbReference>
<dbReference type="PRINTS" id="PR00344">
    <property type="entry name" value="BCTRLSENSOR"/>
</dbReference>
<feature type="domain" description="PAS" evidence="17">
    <location>
        <begin position="387"/>
        <end position="455"/>
    </location>
</feature>
<dbReference type="Proteomes" id="UP001597480">
    <property type="component" value="Unassembled WGS sequence"/>
</dbReference>
<dbReference type="InterPro" id="IPR008207">
    <property type="entry name" value="Sig_transdc_His_kin_Hpt_dom"/>
</dbReference>
<dbReference type="InterPro" id="IPR001789">
    <property type="entry name" value="Sig_transdc_resp-reg_receiver"/>
</dbReference>
<dbReference type="SUPFAM" id="SSF55874">
    <property type="entry name" value="ATPase domain of HSP90 chaperone/DNA topoisomerase II/histidine kinase"/>
    <property type="match status" value="1"/>
</dbReference>
<dbReference type="InterPro" id="IPR036641">
    <property type="entry name" value="HPT_dom_sf"/>
</dbReference>
<dbReference type="PROSITE" id="PS50113">
    <property type="entry name" value="PAC"/>
    <property type="match status" value="2"/>
</dbReference>
<evidence type="ECO:0000256" key="6">
    <source>
        <dbReference type="ARBA" id="ARBA00022553"/>
    </source>
</evidence>
<dbReference type="InterPro" id="IPR000700">
    <property type="entry name" value="PAS-assoc_C"/>
</dbReference>
<organism evidence="20 21">
    <name type="scientific">Flavobacterium suzhouense</name>
    <dbReference type="NCBI Taxonomy" id="1529638"/>
    <lineage>
        <taxon>Bacteria</taxon>
        <taxon>Pseudomonadati</taxon>
        <taxon>Bacteroidota</taxon>
        <taxon>Flavobacteriia</taxon>
        <taxon>Flavobacteriales</taxon>
        <taxon>Flavobacteriaceae</taxon>
        <taxon>Flavobacterium</taxon>
    </lineage>
</organism>
<dbReference type="RefSeq" id="WP_379821178.1">
    <property type="nucleotide sequence ID" value="NZ_JBHUMD010000026.1"/>
</dbReference>
<dbReference type="Pfam" id="PF00512">
    <property type="entry name" value="HisKA"/>
    <property type="match status" value="1"/>
</dbReference>
<dbReference type="InterPro" id="IPR004358">
    <property type="entry name" value="Sig_transdc_His_kin-like_C"/>
</dbReference>
<evidence type="ECO:0000259" key="16">
    <source>
        <dbReference type="PROSITE" id="PS50110"/>
    </source>
</evidence>